<evidence type="ECO:0000256" key="1">
    <source>
        <dbReference type="SAM" id="MobiDB-lite"/>
    </source>
</evidence>
<feature type="compositionally biased region" description="Low complexity" evidence="1">
    <location>
        <begin position="137"/>
        <end position="158"/>
    </location>
</feature>
<accession>A0A7W9MYF6</accession>
<dbReference type="SUPFAM" id="SSF49319">
    <property type="entry name" value="Actinoxanthin-like"/>
    <property type="match status" value="1"/>
</dbReference>
<dbReference type="EMBL" id="JACHMY010000001">
    <property type="protein sequence ID" value="MBB5841081.1"/>
    <property type="molecule type" value="Genomic_DNA"/>
</dbReference>
<keyword evidence="2" id="KW-1133">Transmembrane helix</keyword>
<keyword evidence="2" id="KW-0472">Membrane</keyword>
<gene>
    <name evidence="3" type="ORF">HDA39_007815</name>
</gene>
<dbReference type="InterPro" id="IPR027273">
    <property type="entry name" value="Neocarzinostatin-like"/>
</dbReference>
<feature type="transmembrane region" description="Helical" evidence="2">
    <location>
        <begin position="183"/>
        <end position="202"/>
    </location>
</feature>
<evidence type="ECO:0000313" key="3">
    <source>
        <dbReference type="EMBL" id="MBB5841081.1"/>
    </source>
</evidence>
<keyword evidence="4" id="KW-1185">Reference proteome</keyword>
<dbReference type="Gene3D" id="2.60.40.230">
    <property type="entry name" value="Neocarzinostatin-like"/>
    <property type="match status" value="1"/>
</dbReference>
<dbReference type="NCBIfam" id="TIGR01167">
    <property type="entry name" value="LPXTG_anchor"/>
    <property type="match status" value="1"/>
</dbReference>
<organism evidence="3 4">
    <name type="scientific">Kribbella italica</name>
    <dbReference type="NCBI Taxonomy" id="1540520"/>
    <lineage>
        <taxon>Bacteria</taxon>
        <taxon>Bacillati</taxon>
        <taxon>Actinomycetota</taxon>
        <taxon>Actinomycetes</taxon>
        <taxon>Propionibacteriales</taxon>
        <taxon>Kribbellaceae</taxon>
        <taxon>Kribbella</taxon>
    </lineage>
</organism>
<comment type="caution">
    <text evidence="3">The sequence shown here is derived from an EMBL/GenBank/DDBJ whole genome shotgun (WGS) entry which is preliminary data.</text>
</comment>
<dbReference type="Proteomes" id="UP000549971">
    <property type="component" value="Unassembled WGS sequence"/>
</dbReference>
<sequence length="211" mass="21469">MSRSVGLDPAGTSVTVRGRGFDLNKGIYVAFCVNKGPGQLPSPCLGGVDMQGASGTSAWISSNPPSYGEGLATPFTQSGGKGSFEVRLTVKAKDQFTNCLDRKVAPNGCVIGTRADHTRTADRTADVLIPVTFAGASSSKPTSTPTPTSSKSSTVVKPSGDDPTTPVKQQQGGPLANTGGTTMTLLVAAAVLAAVGTSTIVATRRRKEPTA</sequence>
<evidence type="ECO:0000313" key="4">
    <source>
        <dbReference type="Proteomes" id="UP000549971"/>
    </source>
</evidence>
<dbReference type="RefSeq" id="WP_184803902.1">
    <property type="nucleotide sequence ID" value="NZ_JACHMY010000001.1"/>
</dbReference>
<proteinExistence type="predicted"/>
<protein>
    <submittedName>
        <fullName evidence="3">LPXTG-motif cell wall-anchored protein</fullName>
    </submittedName>
</protein>
<evidence type="ECO:0000256" key="2">
    <source>
        <dbReference type="SAM" id="Phobius"/>
    </source>
</evidence>
<reference evidence="3 4" key="1">
    <citation type="submission" date="2020-08" db="EMBL/GenBank/DDBJ databases">
        <title>Sequencing the genomes of 1000 actinobacteria strains.</title>
        <authorList>
            <person name="Klenk H.-P."/>
        </authorList>
    </citation>
    <scope>NUCLEOTIDE SEQUENCE [LARGE SCALE GENOMIC DNA]</scope>
    <source>
        <strain evidence="3 4">DSM 28967</strain>
    </source>
</reference>
<name>A0A7W9MYF6_9ACTN</name>
<keyword evidence="2" id="KW-0812">Transmembrane</keyword>
<dbReference type="AlphaFoldDB" id="A0A7W9MYF6"/>
<feature type="region of interest" description="Disordered" evidence="1">
    <location>
        <begin position="135"/>
        <end position="179"/>
    </location>
</feature>